<dbReference type="RefSeq" id="XP_022462795.1">
    <property type="nucleotide sequence ID" value="XM_022611380.1"/>
</dbReference>
<keyword evidence="4 8" id="KW-0067">ATP-binding</keyword>
<feature type="region of interest" description="Disordered" evidence="9">
    <location>
        <begin position="134"/>
        <end position="154"/>
    </location>
</feature>
<dbReference type="HOGENOM" id="CLU_120617_0_0_1"/>
<keyword evidence="3 8" id="KW-0999">Mitochondrion inner membrane</keyword>
<comment type="function">
    <text evidence="8">Allows the formation of correctly charged Gln-tRNA(Gln) through the transamidation of misacylated Glu-tRNA(Gln) in the mitochondria. The reaction takes place in the presence of glutamine and ATP through an activated gamma-phospho-Glu-tRNA(Gln). Required for proper protein synthesis within the mitochondrion.</text>
</comment>
<evidence type="ECO:0000256" key="6">
    <source>
        <dbReference type="ARBA" id="ARBA00023128"/>
    </source>
</evidence>
<proteinExistence type="inferred from homology"/>
<evidence type="ECO:0000256" key="3">
    <source>
        <dbReference type="ARBA" id="ARBA00022792"/>
    </source>
</evidence>
<reference evidence="10 11" key="1">
    <citation type="journal article" date="2011" name="Proc. Natl. Acad. Sci. U.S.A.">
        <title>Evolutionary erosion of yeast sex chromosomes by mating-type switching accidents.</title>
        <authorList>
            <person name="Gordon J.L."/>
            <person name="Armisen D."/>
            <person name="Proux-Wera E."/>
            <person name="Oheigeartaigh S.S."/>
            <person name="Byrne K.P."/>
            <person name="Wolfe K.H."/>
        </authorList>
    </citation>
    <scope>NUCLEOTIDE SEQUENCE [LARGE SCALE GENOMIC DNA]</scope>
    <source>
        <strain evidence="11">ATCC MYA-139 / BCRC 22969 / CBS 8797 / CCRC 22969 / KCTC 17520 / NBRC 10181 / NCYC 3082</strain>
    </source>
</reference>
<dbReference type="OMA" id="WRLCRTH"/>
<evidence type="ECO:0000256" key="1">
    <source>
        <dbReference type="ARBA" id="ARBA00022598"/>
    </source>
</evidence>
<dbReference type="STRING" id="1071383.J7S379"/>
<dbReference type="Pfam" id="PF20977">
    <property type="entry name" value="GatF"/>
    <property type="match status" value="1"/>
</dbReference>
<dbReference type="GO" id="GO:0050567">
    <property type="term" value="F:glutaminyl-tRNA synthase (glutamine-hydrolyzing) activity"/>
    <property type="evidence" value="ECO:0007669"/>
    <property type="project" value="UniProtKB-UniRule"/>
</dbReference>
<dbReference type="EC" id="6.3.5.-" evidence="8"/>
<sequence length="172" mass="19497">MKRFGQLTRLASWRTYSVGSKVGRAFLSISELDTFLSRNEWSVAELFDDRGSDATVSKDVVVSLLKMSGLAQDKCIIPDIQRTLKSQISFISKLQRIELRNQDNLDVKYARVLPRHNKPINFEELLSIIEKENKPQSKTADEISGSWDATGLADSSENGYFVVRKGLIKNRD</sequence>
<evidence type="ECO:0000313" key="10">
    <source>
        <dbReference type="EMBL" id="CCK68549.1"/>
    </source>
</evidence>
<dbReference type="GeneID" id="34524199"/>
<accession>J7S379</accession>
<comment type="catalytic activity">
    <reaction evidence="8">
        <text>L-glutamyl-tRNA(Gln) + L-glutamine + ATP + H2O = L-glutaminyl-tRNA(Gln) + L-glutamate + ADP + phosphate + H(+)</text>
        <dbReference type="Rhea" id="RHEA:17521"/>
        <dbReference type="Rhea" id="RHEA-COMP:9681"/>
        <dbReference type="Rhea" id="RHEA-COMP:9684"/>
        <dbReference type="ChEBI" id="CHEBI:15377"/>
        <dbReference type="ChEBI" id="CHEBI:15378"/>
        <dbReference type="ChEBI" id="CHEBI:29985"/>
        <dbReference type="ChEBI" id="CHEBI:30616"/>
        <dbReference type="ChEBI" id="CHEBI:43474"/>
        <dbReference type="ChEBI" id="CHEBI:58359"/>
        <dbReference type="ChEBI" id="CHEBI:78520"/>
        <dbReference type="ChEBI" id="CHEBI:78521"/>
        <dbReference type="ChEBI" id="CHEBI:456216"/>
    </reaction>
</comment>
<dbReference type="GO" id="GO:0005743">
    <property type="term" value="C:mitochondrial inner membrane"/>
    <property type="evidence" value="ECO:0007669"/>
    <property type="project" value="UniProtKB-SubCell"/>
</dbReference>
<dbReference type="AlphaFoldDB" id="J7S379"/>
<comment type="subunit">
    <text evidence="8">Subunit of the heterotrimeric GatFAB amidotransferase (AdT) complex, composed of A, B and F subunits.</text>
</comment>
<dbReference type="EMBL" id="HE978315">
    <property type="protein sequence ID" value="CCK68549.1"/>
    <property type="molecule type" value="Genomic_DNA"/>
</dbReference>
<evidence type="ECO:0000256" key="4">
    <source>
        <dbReference type="ARBA" id="ARBA00022840"/>
    </source>
</evidence>
<evidence type="ECO:0000313" key="11">
    <source>
        <dbReference type="Proteomes" id="UP000006310"/>
    </source>
</evidence>
<keyword evidence="7 8" id="KW-0472">Membrane</keyword>
<comment type="subcellular location">
    <subcellularLocation>
        <location evidence="8">Mitochondrion inner membrane</location>
        <topology evidence="8">Peripheral membrane protein</topology>
        <orientation evidence="8">Matrix side</orientation>
    </subcellularLocation>
</comment>
<dbReference type="GO" id="GO:0030956">
    <property type="term" value="C:glutamyl-tRNA(Gln) amidotransferase complex"/>
    <property type="evidence" value="ECO:0007669"/>
    <property type="project" value="UniProtKB-UniRule"/>
</dbReference>
<dbReference type="GO" id="GO:0005524">
    <property type="term" value="F:ATP binding"/>
    <property type="evidence" value="ECO:0007669"/>
    <property type="project" value="UniProtKB-KW"/>
</dbReference>
<comment type="similarity">
    <text evidence="8">Belongs to the GatF family.</text>
</comment>
<keyword evidence="6 8" id="KW-0496">Mitochondrion</keyword>
<dbReference type="GO" id="GO:0032543">
    <property type="term" value="P:mitochondrial translation"/>
    <property type="evidence" value="ECO:0007669"/>
    <property type="project" value="UniProtKB-UniRule"/>
</dbReference>
<gene>
    <name evidence="10" type="primary">KNAG0B01020</name>
    <name evidence="8" type="synonym">GTF1</name>
    <name evidence="10" type="ordered locus">KNAG_0B01020</name>
</gene>
<dbReference type="GO" id="GO:0070681">
    <property type="term" value="P:glutaminyl-tRNAGln biosynthesis via transamidation"/>
    <property type="evidence" value="ECO:0007669"/>
    <property type="project" value="UniProtKB-UniRule"/>
</dbReference>
<dbReference type="eggNOG" id="ENOG502S3RS">
    <property type="taxonomic scope" value="Eukaryota"/>
</dbReference>
<reference evidence="11" key="2">
    <citation type="submission" date="2012-08" db="EMBL/GenBank/DDBJ databases">
        <title>Genome sequence of Kazachstania naganishii.</title>
        <authorList>
            <person name="Gordon J.L."/>
            <person name="Armisen D."/>
            <person name="Proux-Wera E."/>
            <person name="OhEigeartaigh S.S."/>
            <person name="Byrne K.P."/>
            <person name="Wolfe K.H."/>
        </authorList>
    </citation>
    <scope>NUCLEOTIDE SEQUENCE [LARGE SCALE GENOMIC DNA]</scope>
    <source>
        <strain evidence="11">ATCC MYA-139 / BCRC 22969 / CBS 8797 / CCRC 22969 / KCTC 17520 / NBRC 10181 / NCYC 3082</strain>
    </source>
</reference>
<dbReference type="Proteomes" id="UP000006310">
    <property type="component" value="Chromosome 2"/>
</dbReference>
<dbReference type="InterPro" id="IPR027499">
    <property type="entry name" value="GatF"/>
</dbReference>
<evidence type="ECO:0000256" key="5">
    <source>
        <dbReference type="ARBA" id="ARBA00022917"/>
    </source>
</evidence>
<keyword evidence="11" id="KW-1185">Reference proteome</keyword>
<dbReference type="KEGG" id="kng:KNAG_0B01020"/>
<keyword evidence="5 8" id="KW-0648">Protein biosynthesis</keyword>
<keyword evidence="2 8" id="KW-0547">Nucleotide-binding</keyword>
<dbReference type="OrthoDB" id="4053592at2759"/>
<organism evidence="10 11">
    <name type="scientific">Huiozyma naganishii (strain ATCC MYA-139 / BCRC 22969 / CBS 8797 / KCTC 17520 / NBRC 10181 / NCYC 3082 / Yp74L-3)</name>
    <name type="common">Yeast</name>
    <name type="synonym">Kazachstania naganishii</name>
    <dbReference type="NCBI Taxonomy" id="1071383"/>
    <lineage>
        <taxon>Eukaryota</taxon>
        <taxon>Fungi</taxon>
        <taxon>Dikarya</taxon>
        <taxon>Ascomycota</taxon>
        <taxon>Saccharomycotina</taxon>
        <taxon>Saccharomycetes</taxon>
        <taxon>Saccharomycetales</taxon>
        <taxon>Saccharomycetaceae</taxon>
        <taxon>Huiozyma</taxon>
    </lineage>
</organism>
<evidence type="ECO:0000256" key="9">
    <source>
        <dbReference type="SAM" id="MobiDB-lite"/>
    </source>
</evidence>
<name>J7S379_HUIN7</name>
<dbReference type="HAMAP" id="MF_03151">
    <property type="entry name" value="GatF"/>
    <property type="match status" value="1"/>
</dbReference>
<protein>
    <recommendedName>
        <fullName evidence="8">Glutamyl-tRNA(Gln) amidotransferase subunit F, mitochondrial</fullName>
        <shortName evidence="8">Glu-AdT subunit F</shortName>
        <ecNumber evidence="8">6.3.5.-</ecNumber>
    </recommendedName>
</protein>
<keyword evidence="1 8" id="KW-0436">Ligase</keyword>
<evidence type="ECO:0000256" key="7">
    <source>
        <dbReference type="ARBA" id="ARBA00023136"/>
    </source>
</evidence>
<evidence type="ECO:0000256" key="8">
    <source>
        <dbReference type="HAMAP-Rule" id="MF_03151"/>
    </source>
</evidence>
<evidence type="ECO:0000256" key="2">
    <source>
        <dbReference type="ARBA" id="ARBA00022741"/>
    </source>
</evidence>